<dbReference type="AlphaFoldDB" id="A0A8S1R7V5"/>
<dbReference type="EC" id="2.7.1.159" evidence="3"/>
<organism evidence="11 12">
    <name type="scientific">Paramecium sonneborni</name>
    <dbReference type="NCBI Taxonomy" id="65129"/>
    <lineage>
        <taxon>Eukaryota</taxon>
        <taxon>Sar</taxon>
        <taxon>Alveolata</taxon>
        <taxon>Ciliophora</taxon>
        <taxon>Intramacronucleata</taxon>
        <taxon>Oligohymenophorea</taxon>
        <taxon>Peniculida</taxon>
        <taxon>Parameciidae</taxon>
        <taxon>Paramecium</taxon>
    </lineage>
</organism>
<reference evidence="11" key="1">
    <citation type="submission" date="2021-01" db="EMBL/GenBank/DDBJ databases">
        <authorList>
            <consortium name="Genoscope - CEA"/>
            <person name="William W."/>
        </authorList>
    </citation>
    <scope>NUCLEOTIDE SEQUENCE</scope>
</reference>
<dbReference type="GO" id="GO:0005524">
    <property type="term" value="F:ATP binding"/>
    <property type="evidence" value="ECO:0007669"/>
    <property type="project" value="UniProtKB-KW"/>
</dbReference>
<name>A0A8S1R7V5_9CILI</name>
<dbReference type="EMBL" id="CAJJDN010000150">
    <property type="protein sequence ID" value="CAD8124321.1"/>
    <property type="molecule type" value="Genomic_DNA"/>
</dbReference>
<evidence type="ECO:0000256" key="8">
    <source>
        <dbReference type="ARBA" id="ARBA00022840"/>
    </source>
</evidence>
<evidence type="ECO:0000256" key="4">
    <source>
        <dbReference type="ARBA" id="ARBA00022679"/>
    </source>
</evidence>
<evidence type="ECO:0000256" key="7">
    <source>
        <dbReference type="ARBA" id="ARBA00022777"/>
    </source>
</evidence>
<evidence type="ECO:0000256" key="1">
    <source>
        <dbReference type="ARBA" id="ARBA00001946"/>
    </source>
</evidence>
<sequence>MQQNSSPLLIIDSRYTLYDFRQKTTYKYNTVLQKSFQKLQQHFQILVVFCHSKPNTNQFFFNEFQKNFKGIDSKQLSIQELKETSYQNQEIIVVTHNYEQFTLNQKYQLYYFSSISQQLEKKKKLELKYYEKNPRPKFHISHIQQIMSFFSKSENPFCVGYYFYPKKFNELIQFEALITNSNFNYLPIDFRFQNKYREIDLLFHRFMDIYKRKEINMKQNEVELFQQNYDLFIKENKQIPVIDSIECLKLLIQRDELNIKLQSIFDSPEFQNVVKEHNIKIMTPQQIVFENNGQPQDLSNLKYPLIVKSKQGALTANCHIMAIVVNEKGLIGLFKQEQFKGQLILQQIINHNSIIYKIYQLGSKMIVQKRKSIPNIEVNNFKFEEGFYIFDTQKDLFKNVSECLIKVDEGIHECSNEVQLLKQIELLSSIIAREFKLHLFGFDIIGMNWKFYIIDINHFPGYKNVENARELFEQLFIQVSTKQMRI</sequence>
<dbReference type="InterPro" id="IPR040464">
    <property type="entry name" value="InsP(3)kin_ATP-grasp"/>
</dbReference>
<comment type="caution">
    <text evidence="11">The sequence shown here is derived from an EMBL/GenBank/DDBJ whole genome shotgun (WGS) entry which is preliminary data.</text>
</comment>
<dbReference type="OrthoDB" id="25308at2759"/>
<evidence type="ECO:0000256" key="2">
    <source>
        <dbReference type="ARBA" id="ARBA00009601"/>
    </source>
</evidence>
<evidence type="ECO:0000256" key="6">
    <source>
        <dbReference type="ARBA" id="ARBA00022741"/>
    </source>
</evidence>
<evidence type="ECO:0000256" key="3">
    <source>
        <dbReference type="ARBA" id="ARBA00012017"/>
    </source>
</evidence>
<evidence type="ECO:0000256" key="9">
    <source>
        <dbReference type="ARBA" id="ARBA00022842"/>
    </source>
</evidence>
<keyword evidence="12" id="KW-1185">Reference proteome</keyword>
<protein>
    <recommendedName>
        <fullName evidence="3">inositol-1,3,4-trisphosphate 5/6-kinase</fullName>
        <ecNumber evidence="3">2.7.1.159</ecNumber>
    </recommendedName>
</protein>
<evidence type="ECO:0000313" key="11">
    <source>
        <dbReference type="EMBL" id="CAD8124321.1"/>
    </source>
</evidence>
<accession>A0A8S1R7V5</accession>
<evidence type="ECO:0000256" key="5">
    <source>
        <dbReference type="ARBA" id="ARBA00022723"/>
    </source>
</evidence>
<dbReference type="GO" id="GO:0005737">
    <property type="term" value="C:cytoplasm"/>
    <property type="evidence" value="ECO:0007669"/>
    <property type="project" value="TreeGrafter"/>
</dbReference>
<dbReference type="GO" id="GO:0047325">
    <property type="term" value="F:inositol-3,4,5,6-tetrakisphosphate 1-kinase activity"/>
    <property type="evidence" value="ECO:0007669"/>
    <property type="project" value="InterPro"/>
</dbReference>
<keyword evidence="6" id="KW-0547">Nucleotide-binding</keyword>
<feature type="domain" description="Inositol 1,3,4-trisphosphate 5/6-kinase ATP-grasp" evidence="10">
    <location>
        <begin position="277"/>
        <end position="473"/>
    </location>
</feature>
<dbReference type="PANTHER" id="PTHR14217">
    <property type="entry name" value="INOSITOL-TETRAKISPHOSPHATE 1-KINASE"/>
    <property type="match status" value="1"/>
</dbReference>
<proteinExistence type="inferred from homology"/>
<comment type="similarity">
    <text evidence="2">Belongs to the ITPK1 family.</text>
</comment>
<keyword evidence="8" id="KW-0067">ATP-binding</keyword>
<comment type="cofactor">
    <cofactor evidence="1">
        <name>Mg(2+)</name>
        <dbReference type="ChEBI" id="CHEBI:18420"/>
    </cofactor>
</comment>
<keyword evidence="5" id="KW-0479">Metal-binding</keyword>
<dbReference type="GO" id="GO:0052725">
    <property type="term" value="F:inositol-1,3,4-trisphosphate 6-kinase activity"/>
    <property type="evidence" value="ECO:0007669"/>
    <property type="project" value="InterPro"/>
</dbReference>
<keyword evidence="9" id="KW-0460">Magnesium</keyword>
<dbReference type="GO" id="GO:0052726">
    <property type="term" value="F:inositol-1,3,4-trisphosphate 5-kinase activity"/>
    <property type="evidence" value="ECO:0007669"/>
    <property type="project" value="InterPro"/>
</dbReference>
<dbReference type="PANTHER" id="PTHR14217:SF1">
    <property type="entry name" value="INOSITOL-TETRAKISPHOSPHATE 1-KINASE"/>
    <property type="match status" value="1"/>
</dbReference>
<evidence type="ECO:0000313" key="12">
    <source>
        <dbReference type="Proteomes" id="UP000692954"/>
    </source>
</evidence>
<dbReference type="InterPro" id="IPR008656">
    <property type="entry name" value="Inositol_tetrakis-P_1-kinase"/>
</dbReference>
<keyword evidence="4" id="KW-0808">Transferase</keyword>
<dbReference type="Pfam" id="PF05770">
    <property type="entry name" value="Ins134_P3_kin"/>
    <property type="match status" value="1"/>
</dbReference>
<dbReference type="GO" id="GO:0000287">
    <property type="term" value="F:magnesium ion binding"/>
    <property type="evidence" value="ECO:0007669"/>
    <property type="project" value="InterPro"/>
</dbReference>
<dbReference type="Proteomes" id="UP000692954">
    <property type="component" value="Unassembled WGS sequence"/>
</dbReference>
<gene>
    <name evidence="11" type="ORF">PSON_ATCC_30995.1.T1500104</name>
</gene>
<keyword evidence="7" id="KW-0418">Kinase</keyword>
<dbReference type="GO" id="GO:0032957">
    <property type="term" value="P:inositol trisphosphate metabolic process"/>
    <property type="evidence" value="ECO:0007669"/>
    <property type="project" value="InterPro"/>
</dbReference>
<evidence type="ECO:0000259" key="10">
    <source>
        <dbReference type="Pfam" id="PF05770"/>
    </source>
</evidence>